<dbReference type="PANTHER" id="PTHR41247:SF1">
    <property type="entry name" value="HTH-TYPE TRANSCRIPTIONAL REPRESSOR YCNK"/>
    <property type="match status" value="1"/>
</dbReference>
<dbReference type="InterPro" id="IPR008719">
    <property type="entry name" value="N2O_reductase_NosL"/>
</dbReference>
<feature type="signal peptide" evidence="1">
    <location>
        <begin position="1"/>
        <end position="22"/>
    </location>
</feature>
<reference evidence="2 3" key="1">
    <citation type="submission" date="2020-04" db="EMBL/GenBank/DDBJ databases">
        <title>Genome sequence of Altibacter aquimarinus strain ALE3EI.</title>
        <authorList>
            <person name="Oh H.-M."/>
            <person name="Jang D."/>
        </authorList>
    </citation>
    <scope>NUCLEOTIDE SEQUENCE [LARGE SCALE GENOMIC DNA]</scope>
    <source>
        <strain evidence="2 3">ALE3EI</strain>
    </source>
</reference>
<name>A0A7G8PXM3_9FLAO</name>
<dbReference type="PROSITE" id="PS51257">
    <property type="entry name" value="PROKAR_LIPOPROTEIN"/>
    <property type="match status" value="1"/>
</dbReference>
<dbReference type="KEGG" id="alti:ALE3EI_2557"/>
<keyword evidence="1" id="KW-0732">Signal</keyword>
<evidence type="ECO:0000313" key="2">
    <source>
        <dbReference type="EMBL" id="QNJ99089.1"/>
    </source>
</evidence>
<dbReference type="PANTHER" id="PTHR41247">
    <property type="entry name" value="HTH-TYPE TRANSCRIPTIONAL REPRESSOR YCNK"/>
    <property type="match status" value="1"/>
</dbReference>
<dbReference type="RefSeq" id="WP_317172959.1">
    <property type="nucleotide sequence ID" value="NZ_CP052909.1"/>
</dbReference>
<evidence type="ECO:0000256" key="1">
    <source>
        <dbReference type="SAM" id="SignalP"/>
    </source>
</evidence>
<sequence length="144" mass="16183">MMKAHILLLLTTLLVVSCNVDPQPFEFGTDGCDYCKMTIVDRQHASQLVTNKGKVYKFDAIECMIHHMEVNKEIEYAHTVVADFTAPGTLIDAKKAIYLISPEISSPMGAFLSAFANEQAAQKTKRESGGNLYYWNDLLIHLRK</sequence>
<organism evidence="2 3">
    <name type="scientific">Constantimarinum furrinae</name>
    <dbReference type="NCBI Taxonomy" id="2562285"/>
    <lineage>
        <taxon>Bacteria</taxon>
        <taxon>Pseudomonadati</taxon>
        <taxon>Bacteroidota</taxon>
        <taxon>Flavobacteriia</taxon>
        <taxon>Flavobacteriales</taxon>
        <taxon>Flavobacteriaceae</taxon>
        <taxon>Altibacter/Constantimarinum group</taxon>
        <taxon>Constantimarinum</taxon>
    </lineage>
</organism>
<protein>
    <submittedName>
        <fullName evidence="2">Nitrous oxide reduction associated protein NosL</fullName>
    </submittedName>
</protein>
<proteinExistence type="predicted"/>
<dbReference type="SUPFAM" id="SSF160387">
    <property type="entry name" value="NosL/MerB-like"/>
    <property type="match status" value="1"/>
</dbReference>
<accession>A0A7G8PXM3</accession>
<dbReference type="Pfam" id="PF05573">
    <property type="entry name" value="NosL"/>
    <property type="match status" value="1"/>
</dbReference>
<feature type="chain" id="PRO_5028800530" evidence="1">
    <location>
        <begin position="23"/>
        <end position="144"/>
    </location>
</feature>
<evidence type="ECO:0000313" key="3">
    <source>
        <dbReference type="Proteomes" id="UP000515514"/>
    </source>
</evidence>
<dbReference type="Proteomes" id="UP000515514">
    <property type="component" value="Chromosome"/>
</dbReference>
<dbReference type="EMBL" id="CP052909">
    <property type="protein sequence ID" value="QNJ99089.1"/>
    <property type="molecule type" value="Genomic_DNA"/>
</dbReference>
<keyword evidence="3" id="KW-1185">Reference proteome</keyword>
<dbReference type="AlphaFoldDB" id="A0A7G8PXM3"/>
<gene>
    <name evidence="2" type="ORF">ALE3EI_2557</name>
</gene>